<feature type="compositionally biased region" description="Basic and acidic residues" evidence="2">
    <location>
        <begin position="582"/>
        <end position="594"/>
    </location>
</feature>
<comment type="caution">
    <text evidence="3">The sequence shown here is derived from an EMBL/GenBank/DDBJ whole genome shotgun (WGS) entry which is preliminary data.</text>
</comment>
<dbReference type="Proteomes" id="UP000280668">
    <property type="component" value="Unassembled WGS sequence"/>
</dbReference>
<evidence type="ECO:0000256" key="1">
    <source>
        <dbReference type="SAM" id="Coils"/>
    </source>
</evidence>
<dbReference type="AlphaFoldDB" id="A0A3N2BDK7"/>
<feature type="region of interest" description="Disordered" evidence="2">
    <location>
        <begin position="570"/>
        <end position="594"/>
    </location>
</feature>
<dbReference type="EMBL" id="RKHK01000001">
    <property type="protein sequence ID" value="ROR73336.1"/>
    <property type="molecule type" value="Genomic_DNA"/>
</dbReference>
<sequence length="594" mass="63432">MLGLAAGLLVVVVIAIGALLALDARTAYRELGAAEREVSELQREALEHDREDVDRLAASIQQRTSTARDSLNGPHWRLAAYLPWAGENVRAVQNLTATVDDLAHRALGDLVDAVWAVDPANLAPQDGRIDVAPIAEVAPQVVAADAELQRAAVNLAAMEREGLVDQVATATNRLQAQVEEIAELTTTAARAVQLIPPMMGVEGPRHYLVLVQNNAEPRATGGIAGQVILLRADDGDLDLVSIHPTSQFAYLDPPVGELTDEEIGIYSDRLGRYIQNVNRTPDFPRAAELAVAMWEAEENVERRAVAAADAGEESAEVDIDGVLGIDPVALQALLGPAGSVTLPTGQTLDEENTAQILLNQVYLEIGDPDLQNEFFALAADAIVEAVLDGDMDPAPAVDVLDRMAGQGRLMIWSQHAGEQELLAGTILSGELRGENGEHPVIGVYVNELTAAKISYYQHLDVEVDALECRADGSRVLGVEVSVRSDVPENYAELDSYLVGRGNLVPVGHIRSQIVVYAPSGALLTEVETEALPGVGYNLHGDLWLAAAPLTLAPGEETSISYRIEVPASLPGEPQVRVTPGPRDTERAVVHSTCE</sequence>
<keyword evidence="4" id="KW-1185">Reference proteome</keyword>
<protein>
    <submittedName>
        <fullName evidence="3">Uncharacterized protein DUF4012</fullName>
    </submittedName>
</protein>
<dbReference type="InterPro" id="IPR025101">
    <property type="entry name" value="DUF4012"/>
</dbReference>
<feature type="coiled-coil region" evidence="1">
    <location>
        <begin position="24"/>
        <end position="63"/>
    </location>
</feature>
<feature type="coiled-coil region" evidence="1">
    <location>
        <begin position="141"/>
        <end position="187"/>
    </location>
</feature>
<evidence type="ECO:0000256" key="2">
    <source>
        <dbReference type="SAM" id="MobiDB-lite"/>
    </source>
</evidence>
<dbReference type="Pfam" id="PF13196">
    <property type="entry name" value="DUF4012"/>
    <property type="match status" value="1"/>
</dbReference>
<evidence type="ECO:0000313" key="4">
    <source>
        <dbReference type="Proteomes" id="UP000280668"/>
    </source>
</evidence>
<accession>A0A3N2BDK7</accession>
<keyword evidence="1" id="KW-0175">Coiled coil</keyword>
<name>A0A3N2BDK7_9MICO</name>
<proteinExistence type="predicted"/>
<reference evidence="3 4" key="1">
    <citation type="submission" date="2018-11" db="EMBL/GenBank/DDBJ databases">
        <title>Sequencing the genomes of 1000 actinobacteria strains.</title>
        <authorList>
            <person name="Klenk H.-P."/>
        </authorList>
    </citation>
    <scope>NUCLEOTIDE SEQUENCE [LARGE SCALE GENOMIC DNA]</scope>
    <source>
        <strain evidence="3 4">DSM 11294</strain>
    </source>
</reference>
<gene>
    <name evidence="3" type="ORF">EDD31_1713</name>
</gene>
<organism evidence="3 4">
    <name type="scientific">Bogoriella caseilytica</name>
    <dbReference type="NCBI Taxonomy" id="56055"/>
    <lineage>
        <taxon>Bacteria</taxon>
        <taxon>Bacillati</taxon>
        <taxon>Actinomycetota</taxon>
        <taxon>Actinomycetes</taxon>
        <taxon>Micrococcales</taxon>
        <taxon>Bogoriellaceae</taxon>
        <taxon>Bogoriella</taxon>
    </lineage>
</organism>
<evidence type="ECO:0000313" key="3">
    <source>
        <dbReference type="EMBL" id="ROR73336.1"/>
    </source>
</evidence>